<dbReference type="EMBL" id="JASCZI010121310">
    <property type="protein sequence ID" value="MED6161147.1"/>
    <property type="molecule type" value="Genomic_DNA"/>
</dbReference>
<feature type="compositionally biased region" description="Basic and acidic residues" evidence="1">
    <location>
        <begin position="90"/>
        <end position="102"/>
    </location>
</feature>
<feature type="region of interest" description="Disordered" evidence="1">
    <location>
        <begin position="90"/>
        <end position="142"/>
    </location>
</feature>
<name>A0ABU6UIK8_9FABA</name>
<protein>
    <submittedName>
        <fullName evidence="2">Uncharacterized protein</fullName>
    </submittedName>
</protein>
<accession>A0ABU6UIK8</accession>
<sequence length="366" mass="40701">MRAVLSPVTTRKRFISSASTWQELQRGWTPAIKVWNGMDLQGHSDTQVIRKRSSSKVSTRQELQRGRIPALRAWNSGGWTCKATLMLKSTHQEEEQHSDPHIHAKSPNADPEDDEEHNPEFQAQSQQIQVQQYSCSNSSPEIHNTQEEFNANLDSTKHSEITTDPELLPQKSTPAKLFTENFDLHWEAKARGATDLAQVIMVQRPPPEPLDLKSLLEELFTMRMPAGQNVIDDAEKENRANRGVKDGAIAKGKVVDIGSADLTRGSSAVVGAFAEGMWTAAGRTTTATVADRGLRARQLRRFVLLTPPPLTTVVFLWSHSDEEEEWSRVVVEGRILLPAAAEVRRGGDSDEVPSVFDSRNSRKGGV</sequence>
<proteinExistence type="predicted"/>
<comment type="caution">
    <text evidence="2">The sequence shown here is derived from an EMBL/GenBank/DDBJ whole genome shotgun (WGS) entry which is preliminary data.</text>
</comment>
<keyword evidence="3" id="KW-1185">Reference proteome</keyword>
<feature type="region of interest" description="Disordered" evidence="1">
    <location>
        <begin position="344"/>
        <end position="366"/>
    </location>
</feature>
<gene>
    <name evidence="2" type="ORF">PIB30_057984</name>
</gene>
<evidence type="ECO:0000256" key="1">
    <source>
        <dbReference type="SAM" id="MobiDB-lite"/>
    </source>
</evidence>
<organism evidence="2 3">
    <name type="scientific">Stylosanthes scabra</name>
    <dbReference type="NCBI Taxonomy" id="79078"/>
    <lineage>
        <taxon>Eukaryota</taxon>
        <taxon>Viridiplantae</taxon>
        <taxon>Streptophyta</taxon>
        <taxon>Embryophyta</taxon>
        <taxon>Tracheophyta</taxon>
        <taxon>Spermatophyta</taxon>
        <taxon>Magnoliopsida</taxon>
        <taxon>eudicotyledons</taxon>
        <taxon>Gunneridae</taxon>
        <taxon>Pentapetalae</taxon>
        <taxon>rosids</taxon>
        <taxon>fabids</taxon>
        <taxon>Fabales</taxon>
        <taxon>Fabaceae</taxon>
        <taxon>Papilionoideae</taxon>
        <taxon>50 kb inversion clade</taxon>
        <taxon>dalbergioids sensu lato</taxon>
        <taxon>Dalbergieae</taxon>
        <taxon>Pterocarpus clade</taxon>
        <taxon>Stylosanthes</taxon>
    </lineage>
</organism>
<evidence type="ECO:0000313" key="3">
    <source>
        <dbReference type="Proteomes" id="UP001341840"/>
    </source>
</evidence>
<reference evidence="2 3" key="1">
    <citation type="journal article" date="2023" name="Plants (Basel)">
        <title>Bridging the Gap: Combining Genomics and Transcriptomics Approaches to Understand Stylosanthes scabra, an Orphan Legume from the Brazilian Caatinga.</title>
        <authorList>
            <person name="Ferreira-Neto J.R.C."/>
            <person name="da Silva M.D."/>
            <person name="Binneck E."/>
            <person name="de Melo N.F."/>
            <person name="da Silva R.H."/>
            <person name="de Melo A.L.T.M."/>
            <person name="Pandolfi V."/>
            <person name="Bustamante F.O."/>
            <person name="Brasileiro-Vidal A.C."/>
            <person name="Benko-Iseppon A.M."/>
        </authorList>
    </citation>
    <scope>NUCLEOTIDE SEQUENCE [LARGE SCALE GENOMIC DNA]</scope>
    <source>
        <tissue evidence="2">Leaves</tissue>
    </source>
</reference>
<feature type="compositionally biased region" description="Polar residues" evidence="1">
    <location>
        <begin position="133"/>
        <end position="142"/>
    </location>
</feature>
<feature type="compositionally biased region" description="Low complexity" evidence="1">
    <location>
        <begin position="122"/>
        <end position="132"/>
    </location>
</feature>
<evidence type="ECO:0000313" key="2">
    <source>
        <dbReference type="EMBL" id="MED6161147.1"/>
    </source>
</evidence>
<dbReference type="Proteomes" id="UP001341840">
    <property type="component" value="Unassembled WGS sequence"/>
</dbReference>